<dbReference type="EnsemblMetazoa" id="ADIR014095-RB">
    <property type="protein sequence ID" value="ADIR014095-PB"/>
    <property type="gene ID" value="ADIR014095"/>
</dbReference>
<evidence type="ECO:0000313" key="1">
    <source>
        <dbReference type="EnsemblMetazoa" id="ADIR014095-PB"/>
    </source>
</evidence>
<organism evidence="1 2">
    <name type="scientific">Anopheles dirus</name>
    <dbReference type="NCBI Taxonomy" id="7168"/>
    <lineage>
        <taxon>Eukaryota</taxon>
        <taxon>Metazoa</taxon>
        <taxon>Ecdysozoa</taxon>
        <taxon>Arthropoda</taxon>
        <taxon>Hexapoda</taxon>
        <taxon>Insecta</taxon>
        <taxon>Pterygota</taxon>
        <taxon>Neoptera</taxon>
        <taxon>Endopterygota</taxon>
        <taxon>Diptera</taxon>
        <taxon>Nematocera</taxon>
        <taxon>Culicoidea</taxon>
        <taxon>Culicidae</taxon>
        <taxon>Anophelinae</taxon>
        <taxon>Anopheles</taxon>
    </lineage>
</organism>
<dbReference type="VEuPathDB" id="VectorBase:ADIR014095"/>
<dbReference type="Proteomes" id="UP000075884">
    <property type="component" value="Unassembled WGS sequence"/>
</dbReference>
<reference evidence="2" key="1">
    <citation type="submission" date="2013-03" db="EMBL/GenBank/DDBJ databases">
        <title>The Genome Sequence of Anopheles dirus WRAIR2.</title>
        <authorList>
            <consortium name="The Broad Institute Genomics Platform"/>
            <person name="Neafsey D.E."/>
            <person name="Walton C."/>
            <person name="Walker B."/>
            <person name="Young S.K."/>
            <person name="Zeng Q."/>
            <person name="Gargeya S."/>
            <person name="Fitzgerald M."/>
            <person name="Haas B."/>
            <person name="Abouelleil A."/>
            <person name="Allen A.W."/>
            <person name="Alvarado L."/>
            <person name="Arachchi H.M."/>
            <person name="Berlin A.M."/>
            <person name="Chapman S.B."/>
            <person name="Gainer-Dewar J."/>
            <person name="Goldberg J."/>
            <person name="Griggs A."/>
            <person name="Gujja S."/>
            <person name="Hansen M."/>
            <person name="Howarth C."/>
            <person name="Imamovic A."/>
            <person name="Ireland A."/>
            <person name="Larimer J."/>
            <person name="McCowan C."/>
            <person name="Murphy C."/>
            <person name="Pearson M."/>
            <person name="Poon T.W."/>
            <person name="Priest M."/>
            <person name="Roberts A."/>
            <person name="Saif S."/>
            <person name="Shea T."/>
            <person name="Sisk P."/>
            <person name="Sykes S."/>
            <person name="Wortman J."/>
            <person name="Nusbaum C."/>
            <person name="Birren B."/>
        </authorList>
    </citation>
    <scope>NUCLEOTIDE SEQUENCE [LARGE SCALE GENOMIC DNA]</scope>
    <source>
        <strain evidence="2">WRAIR2</strain>
    </source>
</reference>
<reference evidence="1" key="2">
    <citation type="submission" date="2020-05" db="UniProtKB">
        <authorList>
            <consortium name="EnsemblMetazoa"/>
        </authorList>
    </citation>
    <scope>IDENTIFICATION</scope>
    <source>
        <strain evidence="1">WRAIR2</strain>
    </source>
</reference>
<evidence type="ECO:0000313" key="2">
    <source>
        <dbReference type="Proteomes" id="UP000075884"/>
    </source>
</evidence>
<keyword evidence="2" id="KW-1185">Reference proteome</keyword>
<protein>
    <submittedName>
        <fullName evidence="1">Uncharacterized protein</fullName>
    </submittedName>
</protein>
<dbReference type="AlphaFoldDB" id="A0A182NW08"/>
<proteinExistence type="predicted"/>
<sequence>SFRRASSIRALECSQRCNTTASFSAVAVFCVASTLNSDPRVVLARCAH</sequence>
<accession>A0A182NW08</accession>
<name>A0A182NW08_9DIPT</name>